<name>A0A1X0SAT6_RHIZD</name>
<dbReference type="VEuPathDB" id="FungiDB:BCV72DRAFT_312482"/>
<protein>
    <submittedName>
        <fullName evidence="1">Uncharacterized protein</fullName>
    </submittedName>
</protein>
<accession>A0A1X0SAT6</accession>
<dbReference type="VEuPathDB" id="FungiDB:BCV72DRAFT_65106"/>
<dbReference type="OMA" id="CDIMASK"/>
<reference evidence="1 2" key="1">
    <citation type="journal article" date="2016" name="Proc. Natl. Acad. Sci. U.S.A.">
        <title>Lipid metabolic changes in an early divergent fungus govern the establishment of a mutualistic symbiosis with endobacteria.</title>
        <authorList>
            <person name="Lastovetsky O.A."/>
            <person name="Gaspar M.L."/>
            <person name="Mondo S.J."/>
            <person name="LaButti K.M."/>
            <person name="Sandor L."/>
            <person name="Grigoriev I.V."/>
            <person name="Henry S.A."/>
            <person name="Pawlowska T.E."/>
        </authorList>
    </citation>
    <scope>NUCLEOTIDE SEQUENCE [LARGE SCALE GENOMIC DNA]</scope>
    <source>
        <strain evidence="1 2">ATCC 11559</strain>
    </source>
</reference>
<sequence>MVSTPSDNVYCFWTNQINFRHLLTFFGRNKKGNSDTKELNNYGQSLSTTCKTVATSYDNYCIENFENIICNYFIYSLKRKYPNVKVGCLKNLVYTRVYDEVLVCSEPFSITDEILDLFDSEVASSLSSFLNPLILEMKNCMPTLPVSKVSLNNGPFKILSVLRHILEKYENLNMAQSSQDAKDSVSKFVPPRLFSLFPNPGLGWRFININAQNLTGIFSEAKQEKQINESPFDHNRRQFFQMFDFEKLGFRSREELNNMPEQTGSMFLSGMYTDGYTCRVLFCRKVLPLPAANDVSLEPSSFTTDEVDKYFRPCTVDPGRKDAFVSYHGGTDVRRLFSAEYYNMDGTIKRQKVQQGHMPLPKTASIQRYTLYLTNILQHMDALLNFYNVETAKLKWLNYIGPQESVNILLNGGKKYNKLRRKKYKKEHTLTIPQSERRKNKTRFEEGDRKRMPLIIFGDGLRNKDHITFKGIRHGVSNKIYRQLKRREGLGELLLLDINEYKTSKCGEGEDVKKIHQVLKCNTCNIFWNCDIMASKNMLLIARSIWNGHGRPNVSKRQSVTSNVVGLFHSGGALA</sequence>
<gene>
    <name evidence="1" type="ORF">BCV71DRAFT_253588</name>
</gene>
<evidence type="ECO:0000313" key="2">
    <source>
        <dbReference type="Proteomes" id="UP000242381"/>
    </source>
</evidence>
<dbReference type="Proteomes" id="UP000242381">
    <property type="component" value="Unassembled WGS sequence"/>
</dbReference>
<evidence type="ECO:0000313" key="1">
    <source>
        <dbReference type="EMBL" id="ORE21395.1"/>
    </source>
</evidence>
<dbReference type="EMBL" id="KV921279">
    <property type="protein sequence ID" value="ORE21395.1"/>
    <property type="molecule type" value="Genomic_DNA"/>
</dbReference>
<organism evidence="1 2">
    <name type="scientific">Rhizopus microsporus</name>
    <dbReference type="NCBI Taxonomy" id="58291"/>
    <lineage>
        <taxon>Eukaryota</taxon>
        <taxon>Fungi</taxon>
        <taxon>Fungi incertae sedis</taxon>
        <taxon>Mucoromycota</taxon>
        <taxon>Mucoromycotina</taxon>
        <taxon>Mucoromycetes</taxon>
        <taxon>Mucorales</taxon>
        <taxon>Mucorineae</taxon>
        <taxon>Rhizopodaceae</taxon>
        <taxon>Rhizopus</taxon>
    </lineage>
</organism>
<proteinExistence type="predicted"/>
<dbReference type="AlphaFoldDB" id="A0A1X0SAT6"/>